<dbReference type="CDD" id="cd06261">
    <property type="entry name" value="TM_PBP2"/>
    <property type="match status" value="1"/>
</dbReference>
<sequence length="307" mass="33291">MLSFLIRRLLQTIPTVLAVVLLVFVLFSVVPGSIVSSMSDDSDPQVELRMKKQLGLDDPLYVRFGAYIAKLATGDFGTSFRTREPVTAMIAKRIWPTLQLVFAAMAFSVVIGVPLGFIAALKPGGIVDTLAMVVAVSGLSIAKFWLGLVLMYLFALKLGWLPSFGYGDGGLKYLLLPAVTLGVSPMALFARTTRAAVLEIMTADFVRTARSKGMSETRVVKWHVMRNALVIILTTVGLQFGALMGQAVVVEKLFSWPGIGSLLVDSVLQRDIPAVQGSILVVVLSFLAINLLIDVLYGVIDPRIRYA</sequence>
<dbReference type="EMBL" id="MZXW01000022">
    <property type="protein sequence ID" value="RXT44772.1"/>
    <property type="molecule type" value="Genomic_DNA"/>
</dbReference>
<dbReference type="RefSeq" id="WP_129272055.1">
    <property type="nucleotide sequence ID" value="NZ_MZXW01000022.1"/>
</dbReference>
<feature type="transmembrane region" description="Helical" evidence="10">
    <location>
        <begin position="228"/>
        <end position="249"/>
    </location>
</feature>
<feature type="transmembrane region" description="Helical" evidence="10">
    <location>
        <begin position="12"/>
        <end position="34"/>
    </location>
</feature>
<keyword evidence="13" id="KW-1185">Reference proteome</keyword>
<dbReference type="GO" id="GO:0055085">
    <property type="term" value="P:transmembrane transport"/>
    <property type="evidence" value="ECO:0007669"/>
    <property type="project" value="InterPro"/>
</dbReference>
<dbReference type="Proteomes" id="UP000290819">
    <property type="component" value="Unassembled WGS sequence"/>
</dbReference>
<dbReference type="InterPro" id="IPR000515">
    <property type="entry name" value="MetI-like"/>
</dbReference>
<evidence type="ECO:0000256" key="10">
    <source>
        <dbReference type="RuleBase" id="RU363032"/>
    </source>
</evidence>
<evidence type="ECO:0000256" key="2">
    <source>
        <dbReference type="ARBA" id="ARBA00009306"/>
    </source>
</evidence>
<dbReference type="PROSITE" id="PS50928">
    <property type="entry name" value="ABC_TM1"/>
    <property type="match status" value="1"/>
</dbReference>
<keyword evidence="4" id="KW-1003">Cell membrane</keyword>
<proteinExistence type="inferred from homology"/>
<dbReference type="Pfam" id="PF19300">
    <property type="entry name" value="BPD_transp_1_N"/>
    <property type="match status" value="1"/>
</dbReference>
<comment type="similarity">
    <text evidence="2 10">Belongs to the binding-protein-dependent transport system permease family.</text>
</comment>
<feature type="transmembrane region" description="Helical" evidence="10">
    <location>
        <begin position="173"/>
        <end position="190"/>
    </location>
</feature>
<comment type="function">
    <text evidence="8">Part of the ABC transporter complex GsiABCD involved in glutathione import. Probably responsible for the translocation of the substrate across the membrane.</text>
</comment>
<dbReference type="Pfam" id="PF00528">
    <property type="entry name" value="BPD_transp_1"/>
    <property type="match status" value="1"/>
</dbReference>
<keyword evidence="7 10" id="KW-0472">Membrane</keyword>
<feature type="transmembrane region" description="Helical" evidence="10">
    <location>
        <begin position="98"/>
        <end position="118"/>
    </location>
</feature>
<evidence type="ECO:0000256" key="5">
    <source>
        <dbReference type="ARBA" id="ARBA00022692"/>
    </source>
</evidence>
<evidence type="ECO:0000256" key="9">
    <source>
        <dbReference type="ARBA" id="ARBA00041107"/>
    </source>
</evidence>
<feature type="transmembrane region" description="Helical" evidence="10">
    <location>
        <begin position="130"/>
        <end position="153"/>
    </location>
</feature>
<name>A0A4Q1V128_9BRAD</name>
<accession>A0A4Q1V128</accession>
<evidence type="ECO:0000256" key="8">
    <source>
        <dbReference type="ARBA" id="ARBA00037215"/>
    </source>
</evidence>
<evidence type="ECO:0000313" key="13">
    <source>
        <dbReference type="Proteomes" id="UP000290819"/>
    </source>
</evidence>
<keyword evidence="3 10" id="KW-0813">Transport</keyword>
<reference evidence="12 13" key="1">
    <citation type="submission" date="2017-03" db="EMBL/GenBank/DDBJ databases">
        <authorList>
            <person name="Safronova V.I."/>
            <person name="Sazanova A.L."/>
            <person name="Chirak E.R."/>
        </authorList>
    </citation>
    <scope>NUCLEOTIDE SEQUENCE [LARGE SCALE GENOMIC DNA]</scope>
    <source>
        <strain evidence="12 13">Opo-243</strain>
    </source>
</reference>
<evidence type="ECO:0000256" key="7">
    <source>
        <dbReference type="ARBA" id="ARBA00023136"/>
    </source>
</evidence>
<dbReference type="SUPFAM" id="SSF161098">
    <property type="entry name" value="MetI-like"/>
    <property type="match status" value="1"/>
</dbReference>
<protein>
    <recommendedName>
        <fullName evidence="9">Glutathione transport system permease protein GsiC</fullName>
    </recommendedName>
</protein>
<dbReference type="PANTHER" id="PTHR43163">
    <property type="entry name" value="DIPEPTIDE TRANSPORT SYSTEM PERMEASE PROTEIN DPPB-RELATED"/>
    <property type="match status" value="1"/>
</dbReference>
<dbReference type="AlphaFoldDB" id="A0A4Q1V128"/>
<dbReference type="PANTHER" id="PTHR43163:SF5">
    <property type="entry name" value="GLUTATHIONE TRANSPORT SYSTEM PERMEASE PROTEIN GSIC"/>
    <property type="match status" value="1"/>
</dbReference>
<feature type="domain" description="ABC transmembrane type-1" evidence="11">
    <location>
        <begin position="94"/>
        <end position="293"/>
    </location>
</feature>
<evidence type="ECO:0000256" key="3">
    <source>
        <dbReference type="ARBA" id="ARBA00022448"/>
    </source>
</evidence>
<evidence type="ECO:0000256" key="1">
    <source>
        <dbReference type="ARBA" id="ARBA00004651"/>
    </source>
</evidence>
<dbReference type="Gene3D" id="1.10.3720.10">
    <property type="entry name" value="MetI-like"/>
    <property type="match status" value="1"/>
</dbReference>
<evidence type="ECO:0000256" key="4">
    <source>
        <dbReference type="ARBA" id="ARBA00022475"/>
    </source>
</evidence>
<gene>
    <name evidence="12" type="ORF">B5V03_19465</name>
</gene>
<comment type="caution">
    <text evidence="12">The sequence shown here is derived from an EMBL/GenBank/DDBJ whole genome shotgun (WGS) entry which is preliminary data.</text>
</comment>
<feature type="transmembrane region" description="Helical" evidence="10">
    <location>
        <begin position="279"/>
        <end position="300"/>
    </location>
</feature>
<dbReference type="InterPro" id="IPR035906">
    <property type="entry name" value="MetI-like_sf"/>
</dbReference>
<evidence type="ECO:0000256" key="6">
    <source>
        <dbReference type="ARBA" id="ARBA00022989"/>
    </source>
</evidence>
<keyword evidence="6 10" id="KW-1133">Transmembrane helix</keyword>
<organism evidence="12 13">
    <name type="scientific">Bradyrhizobium betae</name>
    <dbReference type="NCBI Taxonomy" id="244734"/>
    <lineage>
        <taxon>Bacteria</taxon>
        <taxon>Pseudomonadati</taxon>
        <taxon>Pseudomonadota</taxon>
        <taxon>Alphaproteobacteria</taxon>
        <taxon>Hyphomicrobiales</taxon>
        <taxon>Nitrobacteraceae</taxon>
        <taxon>Bradyrhizobium</taxon>
    </lineage>
</organism>
<keyword evidence="5 10" id="KW-0812">Transmembrane</keyword>
<evidence type="ECO:0000259" key="11">
    <source>
        <dbReference type="PROSITE" id="PS50928"/>
    </source>
</evidence>
<dbReference type="InterPro" id="IPR045621">
    <property type="entry name" value="BPD_transp_1_N"/>
</dbReference>
<dbReference type="OrthoDB" id="9807402at2"/>
<evidence type="ECO:0000313" key="12">
    <source>
        <dbReference type="EMBL" id="RXT44772.1"/>
    </source>
</evidence>
<comment type="subcellular location">
    <subcellularLocation>
        <location evidence="1 10">Cell membrane</location>
        <topology evidence="1 10">Multi-pass membrane protein</topology>
    </subcellularLocation>
</comment>
<dbReference type="GO" id="GO:0005886">
    <property type="term" value="C:plasma membrane"/>
    <property type="evidence" value="ECO:0007669"/>
    <property type="project" value="UniProtKB-SubCell"/>
</dbReference>